<feature type="repeat" description="WD" evidence="4">
    <location>
        <begin position="298"/>
        <end position="329"/>
    </location>
</feature>
<keyword evidence="8" id="KW-0131">Cell cycle</keyword>
<evidence type="ECO:0000256" key="4">
    <source>
        <dbReference type="PROSITE-ProRule" id="PRU00221"/>
    </source>
</evidence>
<dbReference type="AlphaFoldDB" id="A0A8M1KCT6"/>
<dbReference type="InterPro" id="IPR033010">
    <property type="entry name" value="Cdc20/Fizzy"/>
</dbReference>
<dbReference type="SMART" id="SM00320">
    <property type="entry name" value="WD40"/>
    <property type="match status" value="6"/>
</dbReference>
<dbReference type="CTD" id="991"/>
<dbReference type="GeneID" id="122129114"/>
<organism evidence="7 8">
    <name type="scientific">Clupea harengus</name>
    <name type="common">Atlantic herring</name>
    <dbReference type="NCBI Taxonomy" id="7950"/>
    <lineage>
        <taxon>Eukaryota</taxon>
        <taxon>Metazoa</taxon>
        <taxon>Chordata</taxon>
        <taxon>Craniata</taxon>
        <taxon>Vertebrata</taxon>
        <taxon>Euteleostomi</taxon>
        <taxon>Actinopterygii</taxon>
        <taxon>Neopterygii</taxon>
        <taxon>Teleostei</taxon>
        <taxon>Clupei</taxon>
        <taxon>Clupeiformes</taxon>
        <taxon>Clupeoidei</taxon>
        <taxon>Clupeidae</taxon>
        <taxon>Clupea</taxon>
    </lineage>
</organism>
<dbReference type="Proteomes" id="UP000515152">
    <property type="component" value="Unplaced"/>
</dbReference>
<keyword evidence="2 4" id="KW-0853">WD repeat</keyword>
<dbReference type="GO" id="GO:0031145">
    <property type="term" value="P:anaphase-promoting complex-dependent catabolic process"/>
    <property type="evidence" value="ECO:0007669"/>
    <property type="project" value="TreeGrafter"/>
</dbReference>
<accession>A0A8M1KCT6</accession>
<gene>
    <name evidence="8" type="primary">cdc20</name>
</gene>
<dbReference type="RefSeq" id="XP_042560088.1">
    <property type="nucleotide sequence ID" value="XM_042704154.1"/>
</dbReference>
<feature type="domain" description="CDC20/Fizzy WD40" evidence="6">
    <location>
        <begin position="170"/>
        <end position="465"/>
    </location>
</feature>
<evidence type="ECO:0000313" key="7">
    <source>
        <dbReference type="Proteomes" id="UP000515152"/>
    </source>
</evidence>
<evidence type="ECO:0000256" key="5">
    <source>
        <dbReference type="SAM" id="MobiDB-lite"/>
    </source>
</evidence>
<dbReference type="Pfam" id="PF24807">
    <property type="entry name" value="WD40_CDC20-Fz"/>
    <property type="match status" value="1"/>
</dbReference>
<feature type="region of interest" description="Disordered" evidence="5">
    <location>
        <begin position="27"/>
        <end position="79"/>
    </location>
</feature>
<dbReference type="CDD" id="cd00200">
    <property type="entry name" value="WD40"/>
    <property type="match status" value="1"/>
</dbReference>
<dbReference type="KEGG" id="char:122129114"/>
<evidence type="ECO:0000256" key="3">
    <source>
        <dbReference type="ARBA" id="ARBA00022737"/>
    </source>
</evidence>
<dbReference type="PROSITE" id="PS50294">
    <property type="entry name" value="WD_REPEATS_REGION"/>
    <property type="match status" value="3"/>
</dbReference>
<dbReference type="GO" id="GO:0010997">
    <property type="term" value="F:anaphase-promoting complex binding"/>
    <property type="evidence" value="ECO:0007669"/>
    <property type="project" value="InterPro"/>
</dbReference>
<feature type="compositionally biased region" description="Polar residues" evidence="5">
    <location>
        <begin position="44"/>
        <end position="69"/>
    </location>
</feature>
<dbReference type="OrthoDB" id="10263272at2759"/>
<dbReference type="PANTHER" id="PTHR19918">
    <property type="entry name" value="CELL DIVISION CYCLE 20 CDC20 FIZZY -RELATED"/>
    <property type="match status" value="1"/>
</dbReference>
<dbReference type="PROSITE" id="PS50082">
    <property type="entry name" value="WD_REPEATS_2"/>
    <property type="match status" value="3"/>
</dbReference>
<dbReference type="InterPro" id="IPR015943">
    <property type="entry name" value="WD40/YVTN_repeat-like_dom_sf"/>
</dbReference>
<dbReference type="PANTHER" id="PTHR19918:SF3">
    <property type="entry name" value="CELL DIVISION CYCLE PROTEIN 20 HOMOLOG"/>
    <property type="match status" value="1"/>
</dbReference>
<dbReference type="InterPro" id="IPR011047">
    <property type="entry name" value="Quinoprotein_ADH-like_sf"/>
</dbReference>
<dbReference type="SUPFAM" id="SSF50998">
    <property type="entry name" value="Quinoprotein alcohol dehydrogenase-like"/>
    <property type="match status" value="1"/>
</dbReference>
<dbReference type="GO" id="GO:0051301">
    <property type="term" value="P:cell division"/>
    <property type="evidence" value="ECO:0007669"/>
    <property type="project" value="UniProtKB-KW"/>
</dbReference>
<dbReference type="GO" id="GO:1990757">
    <property type="term" value="F:ubiquitin ligase activator activity"/>
    <property type="evidence" value="ECO:0007669"/>
    <property type="project" value="TreeGrafter"/>
</dbReference>
<evidence type="ECO:0000256" key="2">
    <source>
        <dbReference type="ARBA" id="ARBA00022574"/>
    </source>
</evidence>
<keyword evidence="3" id="KW-0677">Repeat</keyword>
<evidence type="ECO:0000313" key="8">
    <source>
        <dbReference type="RefSeq" id="XP_042560088.1"/>
    </source>
</evidence>
<feature type="repeat" description="WD" evidence="4">
    <location>
        <begin position="222"/>
        <end position="256"/>
    </location>
</feature>
<dbReference type="GO" id="GO:0005680">
    <property type="term" value="C:anaphase-promoting complex"/>
    <property type="evidence" value="ECO:0007669"/>
    <property type="project" value="TreeGrafter"/>
</dbReference>
<comment type="similarity">
    <text evidence="1">Belongs to the WD repeat CDC20/Fizzy family.</text>
</comment>
<dbReference type="GO" id="GO:1905786">
    <property type="term" value="P:positive regulation of anaphase-promoting complex-dependent catabolic process"/>
    <property type="evidence" value="ECO:0007669"/>
    <property type="project" value="TreeGrafter"/>
</dbReference>
<dbReference type="Gene3D" id="2.130.10.10">
    <property type="entry name" value="YVTN repeat-like/Quinoprotein amine dehydrogenase"/>
    <property type="match status" value="1"/>
</dbReference>
<keyword evidence="8" id="KW-0132">Cell division</keyword>
<dbReference type="InterPro" id="IPR056150">
    <property type="entry name" value="WD40_CDC20-Fz"/>
</dbReference>
<evidence type="ECO:0000259" key="6">
    <source>
        <dbReference type="Pfam" id="PF24807"/>
    </source>
</evidence>
<feature type="repeat" description="WD" evidence="4">
    <location>
        <begin position="434"/>
        <end position="466"/>
    </location>
</feature>
<dbReference type="InterPro" id="IPR001680">
    <property type="entry name" value="WD40_rpt"/>
</dbReference>
<keyword evidence="7" id="KW-1185">Reference proteome</keyword>
<name>A0A8M1KCT6_CLUHA</name>
<protein>
    <submittedName>
        <fullName evidence="8">Cell division cycle protein 20 homolog</fullName>
    </submittedName>
</protein>
<sequence>MAQFGFENDIHNVLKLDMPITNAPMARWQRKASTSSAKAPLSPGNRSVSSSKTPNKTPGKNGKTQSTPSKVGGDRYIPTRNNKQMDVASFLLSKENDQIEANTSTQNQKAWSLNLNGYDLEEAKILHLSGKPLNAPEGYQNNLKVLYSQVPTPASSKKSRYISTVPERILDAPDIRNDFYLHLMDWGSRNILAVGLSNTVYLWDAATGTIMLLMRMEPDDYVSSVSWSKDGTFLAVGTSDCKVQLWDVEHQKRLRSMSSHTARVSTLSWNDHVLTSGSRSGHIHHHDVRVAEHHICTLIGHSQEVCGLKWSTDGRFLASGGNDNMVYVWPGVQEGTVNMQTPVQSFSEHQGAVKALAWCPWQTNILASGGGTSDRHIRIWNVSSGNCMSALDTRSQISSLLFAPNYKELISSHGFAHDNIIIWKYPSLTKVAELEGHEGRVLNMALSPDGSTVASVAADETVRLWNCFEKDPVKKTTQPTSSIIHQPIR</sequence>
<proteinExistence type="inferred from homology"/>
<evidence type="ECO:0000256" key="1">
    <source>
        <dbReference type="ARBA" id="ARBA00006445"/>
    </source>
</evidence>
<reference evidence="8" key="1">
    <citation type="submission" date="2025-08" db="UniProtKB">
        <authorList>
            <consortium name="RefSeq"/>
        </authorList>
    </citation>
    <scope>IDENTIFICATION</scope>
</reference>